<dbReference type="OrthoDB" id="2084556at2"/>
<protein>
    <submittedName>
        <fullName evidence="1">Uncharacterized protein DUF2757</fullName>
    </submittedName>
</protein>
<sequence>MDVIYKCRHCGTKVGHIEANAFRTNDLGFDQLTAEERKDMIQYDDNGHIHVSTICEDCQEALERNPEFHQWDTFIQ</sequence>
<dbReference type="Pfam" id="PF10955">
    <property type="entry name" value="Fin"/>
    <property type="match status" value="1"/>
</dbReference>
<name>A0A4R2NLN7_9BACL</name>
<evidence type="ECO:0000313" key="1">
    <source>
        <dbReference type="EMBL" id="TCP22543.1"/>
    </source>
</evidence>
<accession>A0A4R2NLN7</accession>
<keyword evidence="2" id="KW-1185">Reference proteome</keyword>
<organism evidence="1 2">
    <name type="scientific">Scopulibacillus darangshiensis</name>
    <dbReference type="NCBI Taxonomy" id="442528"/>
    <lineage>
        <taxon>Bacteria</taxon>
        <taxon>Bacillati</taxon>
        <taxon>Bacillota</taxon>
        <taxon>Bacilli</taxon>
        <taxon>Bacillales</taxon>
        <taxon>Sporolactobacillaceae</taxon>
        <taxon>Scopulibacillus</taxon>
    </lineage>
</organism>
<proteinExistence type="predicted"/>
<dbReference type="RefSeq" id="WP_132747513.1">
    <property type="nucleotide sequence ID" value="NZ_SLXK01000035.1"/>
</dbReference>
<evidence type="ECO:0000313" key="2">
    <source>
        <dbReference type="Proteomes" id="UP000295416"/>
    </source>
</evidence>
<dbReference type="Proteomes" id="UP000295416">
    <property type="component" value="Unassembled WGS sequence"/>
</dbReference>
<dbReference type="AlphaFoldDB" id="A0A4R2NLN7"/>
<dbReference type="InterPro" id="IPR020115">
    <property type="entry name" value="Fin"/>
</dbReference>
<dbReference type="GO" id="GO:0010468">
    <property type="term" value="P:regulation of gene expression"/>
    <property type="evidence" value="ECO:0007669"/>
    <property type="project" value="InterPro"/>
</dbReference>
<gene>
    <name evidence="1" type="ORF">EV207_13519</name>
</gene>
<dbReference type="EMBL" id="SLXK01000035">
    <property type="protein sequence ID" value="TCP22543.1"/>
    <property type="molecule type" value="Genomic_DNA"/>
</dbReference>
<reference evidence="1 2" key="1">
    <citation type="submission" date="2019-03" db="EMBL/GenBank/DDBJ databases">
        <title>Genomic Encyclopedia of Type Strains, Phase IV (KMG-IV): sequencing the most valuable type-strain genomes for metagenomic binning, comparative biology and taxonomic classification.</title>
        <authorList>
            <person name="Goeker M."/>
        </authorList>
    </citation>
    <scope>NUCLEOTIDE SEQUENCE [LARGE SCALE GENOMIC DNA]</scope>
    <source>
        <strain evidence="1 2">DSM 19377</strain>
    </source>
</reference>
<comment type="caution">
    <text evidence="1">The sequence shown here is derived from an EMBL/GenBank/DDBJ whole genome shotgun (WGS) entry which is preliminary data.</text>
</comment>